<reference evidence="1" key="1">
    <citation type="submission" date="2021-01" db="EMBL/GenBank/DDBJ databases">
        <title>Phytophthora aleatoria, a newly-described species from Pinus radiata is distinct from Phytophthora cactorum isolates based on comparative genomics.</title>
        <authorList>
            <person name="Mcdougal R."/>
            <person name="Panda P."/>
            <person name="Williams N."/>
            <person name="Studholme D.J."/>
        </authorList>
    </citation>
    <scope>NUCLEOTIDE SEQUENCE</scope>
    <source>
        <strain evidence="1">NZFS 4037</strain>
    </source>
</reference>
<accession>A0A8J5IGZ2</accession>
<gene>
    <name evidence="1" type="ORF">JG688_00015908</name>
</gene>
<protein>
    <submittedName>
        <fullName evidence="1">Uncharacterized protein</fullName>
    </submittedName>
</protein>
<evidence type="ECO:0000313" key="2">
    <source>
        <dbReference type="Proteomes" id="UP000709295"/>
    </source>
</evidence>
<sequence length="77" mass="8787">MWASSTGLSEEAFTAVKVEFALNKLFGDRLKKEITCSGDSPSVTRINHIKKDWVMRCYNTKKRKSDACGTQGQYIFY</sequence>
<keyword evidence="2" id="KW-1185">Reference proteome</keyword>
<dbReference type="AlphaFoldDB" id="A0A8J5IGZ2"/>
<dbReference type="EMBL" id="JAENGY010001834">
    <property type="protein sequence ID" value="KAG6946686.1"/>
    <property type="molecule type" value="Genomic_DNA"/>
</dbReference>
<name>A0A8J5IGZ2_9STRA</name>
<dbReference type="Proteomes" id="UP000709295">
    <property type="component" value="Unassembled WGS sequence"/>
</dbReference>
<organism evidence="1 2">
    <name type="scientific">Phytophthora aleatoria</name>
    <dbReference type="NCBI Taxonomy" id="2496075"/>
    <lineage>
        <taxon>Eukaryota</taxon>
        <taxon>Sar</taxon>
        <taxon>Stramenopiles</taxon>
        <taxon>Oomycota</taxon>
        <taxon>Peronosporomycetes</taxon>
        <taxon>Peronosporales</taxon>
        <taxon>Peronosporaceae</taxon>
        <taxon>Phytophthora</taxon>
    </lineage>
</organism>
<evidence type="ECO:0000313" key="1">
    <source>
        <dbReference type="EMBL" id="KAG6946686.1"/>
    </source>
</evidence>
<comment type="caution">
    <text evidence="1">The sequence shown here is derived from an EMBL/GenBank/DDBJ whole genome shotgun (WGS) entry which is preliminary data.</text>
</comment>
<proteinExistence type="predicted"/>